<dbReference type="PANTHER" id="PTHR30204">
    <property type="entry name" value="REDOX-CYCLING DRUG-SENSING TRANSCRIPTIONAL ACTIVATOR SOXR"/>
    <property type="match status" value="1"/>
</dbReference>
<evidence type="ECO:0000313" key="3">
    <source>
        <dbReference type="EMBL" id="NEU73088.1"/>
    </source>
</evidence>
<dbReference type="InterPro" id="IPR009061">
    <property type="entry name" value="DNA-bd_dom_put_sf"/>
</dbReference>
<organism evidence="3 4">
    <name type="scientific">Hassallia byssoidea VB512170</name>
    <dbReference type="NCBI Taxonomy" id="1304833"/>
    <lineage>
        <taxon>Bacteria</taxon>
        <taxon>Bacillati</taxon>
        <taxon>Cyanobacteriota</taxon>
        <taxon>Cyanophyceae</taxon>
        <taxon>Nostocales</taxon>
        <taxon>Tolypothrichaceae</taxon>
        <taxon>Hassallia</taxon>
    </lineage>
</organism>
<dbReference type="InterPro" id="IPR047057">
    <property type="entry name" value="MerR_fam"/>
</dbReference>
<dbReference type="InterPro" id="IPR000551">
    <property type="entry name" value="MerR-type_HTH_dom"/>
</dbReference>
<name>A0A846H810_9CYAN</name>
<dbReference type="EMBL" id="JTCM02000018">
    <property type="protein sequence ID" value="NEU73088.1"/>
    <property type="molecule type" value="Genomic_DNA"/>
</dbReference>
<feature type="domain" description="HTH merR-type" evidence="2">
    <location>
        <begin position="4"/>
        <end position="73"/>
    </location>
</feature>
<keyword evidence="1" id="KW-0238">DNA-binding</keyword>
<sequence>METELTIQQVAALTGLSVHTLRYYERQGLLEPVNRAANGHRRYRTDDITRIEFLTRLRTTGMPIRQMQEFAFLYREKPEAISDRRLILEAHERQVQKGIRELNHNLEVIQKKIQHYKKLEASNKTDNAFIHLQHDSLNCLTQEQSKQEATLKSSLSSTVSALEKAEVVKSDLKQNATHTHYSPIS</sequence>
<dbReference type="SMART" id="SM00422">
    <property type="entry name" value="HTH_MERR"/>
    <property type="match status" value="1"/>
</dbReference>
<dbReference type="Proteomes" id="UP000031549">
    <property type="component" value="Unassembled WGS sequence"/>
</dbReference>
<dbReference type="GO" id="GO:0003677">
    <property type="term" value="F:DNA binding"/>
    <property type="evidence" value="ECO:0007669"/>
    <property type="project" value="UniProtKB-KW"/>
</dbReference>
<dbReference type="PANTHER" id="PTHR30204:SF98">
    <property type="entry name" value="HTH-TYPE TRANSCRIPTIONAL REGULATOR ADHR"/>
    <property type="match status" value="1"/>
</dbReference>
<dbReference type="RefSeq" id="WP_163518798.1">
    <property type="nucleotide sequence ID" value="NZ_JTCM02000018.1"/>
</dbReference>
<dbReference type="AlphaFoldDB" id="A0A846H810"/>
<dbReference type="Pfam" id="PF13411">
    <property type="entry name" value="MerR_1"/>
    <property type="match status" value="1"/>
</dbReference>
<dbReference type="CDD" id="cd01109">
    <property type="entry name" value="HTH_YyaN"/>
    <property type="match status" value="1"/>
</dbReference>
<proteinExistence type="predicted"/>
<evidence type="ECO:0000313" key="4">
    <source>
        <dbReference type="Proteomes" id="UP000031549"/>
    </source>
</evidence>
<comment type="caution">
    <text evidence="3">The sequence shown here is derived from an EMBL/GenBank/DDBJ whole genome shotgun (WGS) entry which is preliminary data.</text>
</comment>
<evidence type="ECO:0000256" key="1">
    <source>
        <dbReference type="ARBA" id="ARBA00023125"/>
    </source>
</evidence>
<dbReference type="GO" id="GO:0003700">
    <property type="term" value="F:DNA-binding transcription factor activity"/>
    <property type="evidence" value="ECO:0007669"/>
    <property type="project" value="InterPro"/>
</dbReference>
<reference evidence="3 4" key="1">
    <citation type="journal article" date="2015" name="Genome Announc.">
        <title>Draft Genome Sequence of Cyanobacterium Hassallia byssoidea Strain VB512170, Isolated from Monuments in India.</title>
        <authorList>
            <person name="Singh D."/>
            <person name="Chandrababunaidu M.M."/>
            <person name="Panda A."/>
            <person name="Sen D."/>
            <person name="Bhattacharyya S."/>
            <person name="Adhikary S.P."/>
            <person name="Tripathy S."/>
        </authorList>
    </citation>
    <scope>NUCLEOTIDE SEQUENCE [LARGE SCALE GENOMIC DNA]</scope>
    <source>
        <strain evidence="3 4">VB512170</strain>
    </source>
</reference>
<dbReference type="Gene3D" id="1.10.1660.10">
    <property type="match status" value="1"/>
</dbReference>
<evidence type="ECO:0000259" key="2">
    <source>
        <dbReference type="PROSITE" id="PS50937"/>
    </source>
</evidence>
<dbReference type="PRINTS" id="PR00040">
    <property type="entry name" value="HTHMERR"/>
</dbReference>
<gene>
    <name evidence="3" type="ORF">PI95_011085</name>
</gene>
<dbReference type="PROSITE" id="PS50937">
    <property type="entry name" value="HTH_MERR_2"/>
    <property type="match status" value="1"/>
</dbReference>
<dbReference type="SUPFAM" id="SSF46955">
    <property type="entry name" value="Putative DNA-binding domain"/>
    <property type="match status" value="1"/>
</dbReference>
<protein>
    <submittedName>
        <fullName evidence="3">MerR family transcriptional regulator</fullName>
    </submittedName>
</protein>
<accession>A0A846H810</accession>
<keyword evidence="4" id="KW-1185">Reference proteome</keyword>